<dbReference type="GO" id="GO:0000712">
    <property type="term" value="P:resolution of meiotic recombination intermediates"/>
    <property type="evidence" value="ECO:0007669"/>
    <property type="project" value="TreeGrafter"/>
</dbReference>
<dbReference type="SUPFAM" id="SSF52980">
    <property type="entry name" value="Restriction endonuclease-like"/>
    <property type="match status" value="1"/>
</dbReference>
<dbReference type="AlphaFoldDB" id="A0A1X6P5G7"/>
<dbReference type="Gene3D" id="1.10.150.670">
    <property type="entry name" value="Crossover junction endonuclease EME1, DNA-binding domain"/>
    <property type="match status" value="1"/>
</dbReference>
<evidence type="ECO:0000313" key="16">
    <source>
        <dbReference type="Proteomes" id="UP000218209"/>
    </source>
</evidence>
<dbReference type="Proteomes" id="UP000218209">
    <property type="component" value="Unassembled WGS sequence"/>
</dbReference>
<dbReference type="GO" id="GO:0003677">
    <property type="term" value="F:DNA binding"/>
    <property type="evidence" value="ECO:0007669"/>
    <property type="project" value="UniProtKB-UniRule"/>
</dbReference>
<dbReference type="GO" id="GO:0048476">
    <property type="term" value="C:Holliday junction resolvase complex"/>
    <property type="evidence" value="ECO:0007669"/>
    <property type="project" value="UniProtKB-UniRule"/>
</dbReference>
<keyword evidence="6 13" id="KW-0255">Endonuclease</keyword>
<dbReference type="GO" id="GO:0048257">
    <property type="term" value="F:3'-flap endonuclease activity"/>
    <property type="evidence" value="ECO:0007669"/>
    <property type="project" value="TreeGrafter"/>
</dbReference>
<keyword evidence="16" id="KW-1185">Reference proteome</keyword>
<evidence type="ECO:0000256" key="2">
    <source>
        <dbReference type="ARBA" id="ARBA00004123"/>
    </source>
</evidence>
<keyword evidence="4 13" id="KW-0540">Nuclease</keyword>
<dbReference type="GO" id="GO:0008821">
    <property type="term" value="F:crossover junction DNA endonuclease activity"/>
    <property type="evidence" value="ECO:0007669"/>
    <property type="project" value="UniProtKB-UniRule"/>
</dbReference>
<dbReference type="GO" id="GO:0006308">
    <property type="term" value="P:DNA catabolic process"/>
    <property type="evidence" value="ECO:0007669"/>
    <property type="project" value="UniProtKB-UniRule"/>
</dbReference>
<comment type="subcellular location">
    <subcellularLocation>
        <location evidence="2 13">Nucleus</location>
    </subcellularLocation>
</comment>
<keyword evidence="12 13" id="KW-0539">Nucleus</keyword>
<proteinExistence type="inferred from homology"/>
<dbReference type="InterPro" id="IPR033309">
    <property type="entry name" value="Mus81"/>
</dbReference>
<dbReference type="GO" id="GO:0005634">
    <property type="term" value="C:nucleus"/>
    <property type="evidence" value="ECO:0007669"/>
    <property type="project" value="UniProtKB-SubCell"/>
</dbReference>
<dbReference type="InterPro" id="IPR011335">
    <property type="entry name" value="Restrct_endonuc-II-like"/>
</dbReference>
<evidence type="ECO:0000256" key="10">
    <source>
        <dbReference type="ARBA" id="ARBA00023172"/>
    </source>
</evidence>
<evidence type="ECO:0000256" key="5">
    <source>
        <dbReference type="ARBA" id="ARBA00022723"/>
    </source>
</evidence>
<evidence type="ECO:0000256" key="4">
    <source>
        <dbReference type="ARBA" id="ARBA00022722"/>
    </source>
</evidence>
<keyword evidence="7 13" id="KW-0227">DNA damage</keyword>
<comment type="cofactor">
    <cofactor evidence="1 13">
        <name>Mg(2+)</name>
        <dbReference type="ChEBI" id="CHEBI:18420"/>
    </cofactor>
</comment>
<keyword evidence="5 13" id="KW-0479">Metal-binding</keyword>
<comment type="similarity">
    <text evidence="3 13">Belongs to the XPF family.</text>
</comment>
<protein>
    <recommendedName>
        <fullName evidence="13">Crossover junction endonuclease MUS81</fullName>
        <ecNumber evidence="13">3.1.22.-</ecNumber>
    </recommendedName>
</protein>
<evidence type="ECO:0000256" key="13">
    <source>
        <dbReference type="RuleBase" id="RU369042"/>
    </source>
</evidence>
<dbReference type="GO" id="GO:0000727">
    <property type="term" value="P:double-strand break repair via break-induced replication"/>
    <property type="evidence" value="ECO:0007669"/>
    <property type="project" value="UniProtKB-UniRule"/>
</dbReference>
<gene>
    <name evidence="15" type="ORF">BU14_0205s0006</name>
</gene>
<evidence type="ECO:0000256" key="7">
    <source>
        <dbReference type="ARBA" id="ARBA00022763"/>
    </source>
</evidence>
<dbReference type="GO" id="GO:0046872">
    <property type="term" value="F:metal ion binding"/>
    <property type="evidence" value="ECO:0007669"/>
    <property type="project" value="UniProtKB-UniRule"/>
</dbReference>
<evidence type="ECO:0000256" key="8">
    <source>
        <dbReference type="ARBA" id="ARBA00022801"/>
    </source>
</evidence>
<dbReference type="PANTHER" id="PTHR13451">
    <property type="entry name" value="CLASS II CROSSOVER JUNCTION ENDONUCLEASE MUS81"/>
    <property type="match status" value="1"/>
</dbReference>
<name>A0A1X6P5G7_PORUM</name>
<dbReference type="GO" id="GO:0031573">
    <property type="term" value="P:mitotic intra-S DNA damage checkpoint signaling"/>
    <property type="evidence" value="ECO:0007669"/>
    <property type="project" value="TreeGrafter"/>
</dbReference>
<dbReference type="Gene3D" id="3.40.50.10130">
    <property type="match status" value="1"/>
</dbReference>
<dbReference type="EC" id="3.1.22.-" evidence="13"/>
<evidence type="ECO:0000256" key="12">
    <source>
        <dbReference type="ARBA" id="ARBA00023242"/>
    </source>
</evidence>
<dbReference type="EMBL" id="KV918878">
    <property type="protein sequence ID" value="OSX76131.1"/>
    <property type="molecule type" value="Genomic_DNA"/>
</dbReference>
<evidence type="ECO:0000313" key="15">
    <source>
        <dbReference type="EMBL" id="OSX76131.1"/>
    </source>
</evidence>
<evidence type="ECO:0000256" key="6">
    <source>
        <dbReference type="ARBA" id="ARBA00022759"/>
    </source>
</evidence>
<accession>A0A1X6P5G7</accession>
<dbReference type="InterPro" id="IPR042530">
    <property type="entry name" value="EME1/EME2_C"/>
</dbReference>
<evidence type="ECO:0000256" key="3">
    <source>
        <dbReference type="ARBA" id="ARBA00010015"/>
    </source>
</evidence>
<dbReference type="Pfam" id="PF02732">
    <property type="entry name" value="ERCC4"/>
    <property type="match status" value="1"/>
</dbReference>
<evidence type="ECO:0000256" key="1">
    <source>
        <dbReference type="ARBA" id="ARBA00001946"/>
    </source>
</evidence>
<evidence type="ECO:0000256" key="9">
    <source>
        <dbReference type="ARBA" id="ARBA00022842"/>
    </source>
</evidence>
<keyword evidence="10 13" id="KW-0233">DNA recombination</keyword>
<dbReference type="PANTHER" id="PTHR13451:SF0">
    <property type="entry name" value="CROSSOVER JUNCTION ENDONUCLEASE MUS81"/>
    <property type="match status" value="1"/>
</dbReference>
<keyword evidence="9 13" id="KW-0460">Magnesium</keyword>
<keyword evidence="8 13" id="KW-0378">Hydrolase</keyword>
<keyword evidence="11 13" id="KW-0234">DNA repair</keyword>
<dbReference type="OrthoDB" id="5963188at2759"/>
<dbReference type="InterPro" id="IPR006166">
    <property type="entry name" value="ERCC4_domain"/>
</dbReference>
<evidence type="ECO:0000256" key="11">
    <source>
        <dbReference type="ARBA" id="ARBA00023204"/>
    </source>
</evidence>
<comment type="function">
    <text evidence="13">Interacts with EME1 to form a DNA structure-specific endonuclease with substrate preference for branched DNA structures with a 5'-end at the branch nick. Typical substrates include 3'-flap structures, D-loops, replication forks and nicked Holliday junctions. May be required in mitosis for the processing of stalled or collapsed replication fork intermediates. May be required in meiosis for the repair of meiosis-specific double strand breaks subsequent to single-end invasion (SEI).</text>
</comment>
<organism evidence="15 16">
    <name type="scientific">Porphyra umbilicalis</name>
    <name type="common">Purple laver</name>
    <name type="synonym">Red alga</name>
    <dbReference type="NCBI Taxonomy" id="2786"/>
    <lineage>
        <taxon>Eukaryota</taxon>
        <taxon>Rhodophyta</taxon>
        <taxon>Bangiophyceae</taxon>
        <taxon>Bangiales</taxon>
        <taxon>Bangiaceae</taxon>
        <taxon>Porphyra</taxon>
    </lineage>
</organism>
<reference evidence="15 16" key="1">
    <citation type="submission" date="2017-03" db="EMBL/GenBank/DDBJ databases">
        <title>WGS assembly of Porphyra umbilicalis.</title>
        <authorList>
            <person name="Brawley S.H."/>
            <person name="Blouin N.A."/>
            <person name="Ficko-Blean E."/>
            <person name="Wheeler G.L."/>
            <person name="Lohr M."/>
            <person name="Goodson H.V."/>
            <person name="Jenkins J.W."/>
            <person name="Blaby-Haas C.E."/>
            <person name="Helliwell K.E."/>
            <person name="Chan C."/>
            <person name="Marriage T."/>
            <person name="Bhattacharya D."/>
            <person name="Klein A.S."/>
            <person name="Badis Y."/>
            <person name="Brodie J."/>
            <person name="Cao Y."/>
            <person name="Collen J."/>
            <person name="Dittami S.M."/>
            <person name="Gachon C.M."/>
            <person name="Green B.R."/>
            <person name="Karpowicz S."/>
            <person name="Kim J.W."/>
            <person name="Kudahl U."/>
            <person name="Lin S."/>
            <person name="Michel G."/>
            <person name="Mittag M."/>
            <person name="Olson B.J."/>
            <person name="Pangilinan J."/>
            <person name="Peng Y."/>
            <person name="Qiu H."/>
            <person name="Shu S."/>
            <person name="Singer J.T."/>
            <person name="Smith A.G."/>
            <person name="Sprecher B.N."/>
            <person name="Wagner V."/>
            <person name="Wang W."/>
            <person name="Wang Z.-Y."/>
            <person name="Yan J."/>
            <person name="Yarish C."/>
            <person name="Zoeuner-Riek S."/>
            <person name="Zhuang Y."/>
            <person name="Zou Y."/>
            <person name="Lindquist E.A."/>
            <person name="Grimwood J."/>
            <person name="Barry K."/>
            <person name="Rokhsar D.S."/>
            <person name="Schmutz J."/>
            <person name="Stiller J.W."/>
            <person name="Grossman A.R."/>
            <person name="Prochnik S.E."/>
        </authorList>
    </citation>
    <scope>NUCLEOTIDE SEQUENCE [LARGE SCALE GENOMIC DNA]</scope>
    <source>
        <strain evidence="15">4086291</strain>
    </source>
</reference>
<evidence type="ECO:0000259" key="14">
    <source>
        <dbReference type="Pfam" id="PF02732"/>
    </source>
</evidence>
<sequence>MLDTIIERKTVADLVDSLNDERMPEQAYYMAASGCHLQAFVVERVVVATLASDRGMLAEVNKLLSSLVVTTDLFIQHTRNIEETTILYSAVVWHRGRRLGTRDGMASWLQHQYVKDDTVGGRAFLTYSLWEKRTKLMRGEISLQQLWALQLSILPGVGLVCIDYIIEAGFETPASLAAAYTKVPSKEDGKMLLARIPPPTGGNHISKKVSKYLNDLFTAKEYAGH</sequence>
<feature type="domain" description="ERCC4" evidence="14">
    <location>
        <begin position="4"/>
        <end position="85"/>
    </location>
</feature>
<comment type="subunit">
    <text evidence="13">Interacts with EME1.</text>
</comment>